<evidence type="ECO:0000256" key="7">
    <source>
        <dbReference type="SAM" id="Phobius"/>
    </source>
</evidence>
<feature type="transmembrane region" description="Helical" evidence="7">
    <location>
        <begin position="94"/>
        <end position="113"/>
    </location>
</feature>
<dbReference type="PANTHER" id="PTHR42751:SF6">
    <property type="entry name" value="CONSERVED INTEGRAL MEMBRANE TRANSPORT PROTEIN-RELATED"/>
    <property type="match status" value="1"/>
</dbReference>
<keyword evidence="3" id="KW-0813">Transport</keyword>
<feature type="transmembrane region" description="Helical" evidence="7">
    <location>
        <begin position="271"/>
        <end position="300"/>
    </location>
</feature>
<dbReference type="Pfam" id="PF00999">
    <property type="entry name" value="Na_H_Exchanger"/>
    <property type="match status" value="1"/>
</dbReference>
<comment type="subcellular location">
    <subcellularLocation>
        <location evidence="1">Membrane</location>
        <topology evidence="1">Multi-pass membrane protein</topology>
    </subcellularLocation>
</comment>
<gene>
    <name evidence="9" type="ORF">MNQ99_15535</name>
</gene>
<evidence type="ECO:0000313" key="9">
    <source>
        <dbReference type="EMBL" id="UNK45329.1"/>
    </source>
</evidence>
<feature type="transmembrane region" description="Helical" evidence="7">
    <location>
        <begin position="119"/>
        <end position="137"/>
    </location>
</feature>
<feature type="transmembrane region" description="Helical" evidence="7">
    <location>
        <begin position="149"/>
        <end position="173"/>
    </location>
</feature>
<dbReference type="RefSeq" id="WP_241913575.1">
    <property type="nucleotide sequence ID" value="NZ_CP093326.1"/>
</dbReference>
<keyword evidence="4 7" id="KW-0812">Transmembrane</keyword>
<dbReference type="Proteomes" id="UP000829069">
    <property type="component" value="Chromosome"/>
</dbReference>
<dbReference type="InterPro" id="IPR006153">
    <property type="entry name" value="Cation/H_exchanger_TM"/>
</dbReference>
<reference evidence="9 10" key="1">
    <citation type="submission" date="2022-03" db="EMBL/GenBank/DDBJ databases">
        <title>Isotopic signatures of nitrous oxide derived from detoxification processes.</title>
        <authorList>
            <person name="Behrendt U."/>
            <person name="Buchen C."/>
            <person name="Well R."/>
            <person name="Ulrich A."/>
            <person name="Rohe L."/>
            <person name="Kolb S."/>
            <person name="Schloter M."/>
            <person name="Horn M.A."/>
            <person name="Augustin J."/>
        </authorList>
    </citation>
    <scope>NUCLEOTIDE SEQUENCE [LARGE SCALE GENOMIC DNA]</scope>
    <source>
        <strain evidence="9 10">S4-C24</strain>
    </source>
</reference>
<evidence type="ECO:0000259" key="8">
    <source>
        <dbReference type="Pfam" id="PF00999"/>
    </source>
</evidence>
<keyword evidence="10" id="KW-1185">Reference proteome</keyword>
<proteinExistence type="inferred from homology"/>
<evidence type="ECO:0000313" key="10">
    <source>
        <dbReference type="Proteomes" id="UP000829069"/>
    </source>
</evidence>
<dbReference type="Gene3D" id="1.20.1530.20">
    <property type="match status" value="1"/>
</dbReference>
<sequence length="387" mass="40377">MQHLSLLLIELGILFAVLSGLGLLAHRLGLSPIPFYLLSGLLFGEGRLLPVNAAGPFVEAGAEIGVILLLLLLGLEFSATELMHSLQRHRSSGLVDFLLNAVPGFLFGLLLGLPWQAALALSGVIWVSSSGIIARLLDDLGRLGNRETPAVLSVLVLEDIAMALYLPMLVVFLSGGGAWQAAGGVALALGAVSLIMAAAHKAGHRVGRLLSHPQDEQVMLRLLGIALVVAGIAEGVGAGAAVGSFLVGIAIPQSFADRARQILSPLRDLFAAFFFLTFGLSLSLADVLPILPAVLLLAVVTTATKLGSGWYAAGKEGVHLRGRLRAGAALTTRGEFSVIIAGLAVAAGYTEVGPFAAAYVLILAVAGPLLTRFIDSWTDPNRRKRPH</sequence>
<name>A0ABY3W511_9MICC</name>
<dbReference type="InterPro" id="IPR038770">
    <property type="entry name" value="Na+/solute_symporter_sf"/>
</dbReference>
<feature type="transmembrane region" description="Helical" evidence="7">
    <location>
        <begin position="7"/>
        <end position="28"/>
    </location>
</feature>
<feature type="transmembrane region" description="Helical" evidence="7">
    <location>
        <begin position="355"/>
        <end position="374"/>
    </location>
</feature>
<accession>A0ABY3W511</accession>
<evidence type="ECO:0000256" key="6">
    <source>
        <dbReference type="ARBA" id="ARBA00023136"/>
    </source>
</evidence>
<dbReference type="EMBL" id="CP093326">
    <property type="protein sequence ID" value="UNK45329.1"/>
    <property type="molecule type" value="Genomic_DNA"/>
</dbReference>
<organism evidence="9 10">
    <name type="scientific">Arthrobacter sulfonylureivorans</name>
    <dbReference type="NCBI Taxonomy" id="2486855"/>
    <lineage>
        <taxon>Bacteria</taxon>
        <taxon>Bacillati</taxon>
        <taxon>Actinomycetota</taxon>
        <taxon>Actinomycetes</taxon>
        <taxon>Micrococcales</taxon>
        <taxon>Micrococcaceae</taxon>
        <taxon>Arthrobacter</taxon>
    </lineage>
</organism>
<keyword evidence="5 7" id="KW-1133">Transmembrane helix</keyword>
<evidence type="ECO:0000256" key="4">
    <source>
        <dbReference type="ARBA" id="ARBA00022692"/>
    </source>
</evidence>
<evidence type="ECO:0000256" key="5">
    <source>
        <dbReference type="ARBA" id="ARBA00022989"/>
    </source>
</evidence>
<evidence type="ECO:0000256" key="2">
    <source>
        <dbReference type="ARBA" id="ARBA00005551"/>
    </source>
</evidence>
<comment type="similarity">
    <text evidence="2">Belongs to the monovalent cation:proton antiporter 2 (CPA2) transporter (TC 2.A.37) family.</text>
</comment>
<feature type="domain" description="Cation/H+ exchanger transmembrane" evidence="8">
    <location>
        <begin position="14"/>
        <end position="367"/>
    </location>
</feature>
<keyword evidence="6 7" id="KW-0472">Membrane</keyword>
<evidence type="ECO:0000256" key="3">
    <source>
        <dbReference type="ARBA" id="ARBA00022448"/>
    </source>
</evidence>
<feature type="transmembrane region" description="Helical" evidence="7">
    <location>
        <begin position="179"/>
        <end position="199"/>
    </location>
</feature>
<dbReference type="PANTHER" id="PTHR42751">
    <property type="entry name" value="SODIUM/HYDROGEN EXCHANGER FAMILY/TRKA DOMAIN PROTEIN"/>
    <property type="match status" value="1"/>
</dbReference>
<feature type="transmembrane region" description="Helical" evidence="7">
    <location>
        <begin position="48"/>
        <end position="73"/>
    </location>
</feature>
<evidence type="ECO:0000256" key="1">
    <source>
        <dbReference type="ARBA" id="ARBA00004141"/>
    </source>
</evidence>
<protein>
    <submittedName>
        <fullName evidence="9">Cation:proton antiporter</fullName>
    </submittedName>
</protein>
<feature type="transmembrane region" description="Helical" evidence="7">
    <location>
        <begin position="220"/>
        <end position="251"/>
    </location>
</feature>